<dbReference type="SUPFAM" id="SSF50346">
    <property type="entry name" value="PRC-barrel domain"/>
    <property type="match status" value="1"/>
</dbReference>
<sequence>MSDPARSTSPADAHRLAPEDCVVLGQLTSPHGIQGWLKVYAYTSPADSIFDYPEWWVRKGDRLSRYRVVQGRRQGKGLVVQLDGVADRSAAEALVKADILMPKDELPELADDEYYWHELEGLAVFTRAGERLGRVAGLFETGANDVMMVRGDREAIDRRERLLPYLPGDVIIEVDLDAGQMRVDWDPDF</sequence>
<evidence type="ECO:0000259" key="6">
    <source>
        <dbReference type="Pfam" id="PF01782"/>
    </source>
</evidence>
<dbReference type="Gene3D" id="2.40.30.60">
    <property type="entry name" value="RimM"/>
    <property type="match status" value="1"/>
</dbReference>
<protein>
    <recommendedName>
        <fullName evidence="5">Ribosome maturation factor RimM</fullName>
    </recommendedName>
</protein>
<keyword evidence="1 5" id="KW-0963">Cytoplasm</keyword>
<dbReference type="HAMAP" id="MF_00014">
    <property type="entry name" value="Ribosome_mat_RimM"/>
    <property type="match status" value="1"/>
</dbReference>
<name>A0ABY9Z0Q4_9GAMM</name>
<dbReference type="Pfam" id="PF01782">
    <property type="entry name" value="RimM"/>
    <property type="match status" value="1"/>
</dbReference>
<feature type="domain" description="PRC-barrel" evidence="7">
    <location>
        <begin position="112"/>
        <end position="184"/>
    </location>
</feature>
<dbReference type="InterPro" id="IPR011961">
    <property type="entry name" value="RimM"/>
</dbReference>
<dbReference type="Gene3D" id="2.30.30.240">
    <property type="entry name" value="PRC-barrel domain"/>
    <property type="match status" value="1"/>
</dbReference>
<keyword evidence="9" id="KW-1185">Reference proteome</keyword>
<organism evidence="8 9">
    <name type="scientific">Halomonas piscis</name>
    <dbReference type="NCBI Taxonomy" id="3031727"/>
    <lineage>
        <taxon>Bacteria</taxon>
        <taxon>Pseudomonadati</taxon>
        <taxon>Pseudomonadota</taxon>
        <taxon>Gammaproteobacteria</taxon>
        <taxon>Oceanospirillales</taxon>
        <taxon>Halomonadaceae</taxon>
        <taxon>Halomonas</taxon>
    </lineage>
</organism>
<keyword evidence="3 5" id="KW-0698">rRNA processing</keyword>
<evidence type="ECO:0000256" key="4">
    <source>
        <dbReference type="ARBA" id="ARBA00023186"/>
    </source>
</evidence>
<dbReference type="NCBIfam" id="TIGR02273">
    <property type="entry name" value="16S_RimM"/>
    <property type="match status" value="1"/>
</dbReference>
<dbReference type="InterPro" id="IPR009000">
    <property type="entry name" value="Transl_B-barrel_sf"/>
</dbReference>
<gene>
    <name evidence="5 8" type="primary">rimM</name>
    <name evidence="8" type="ORF">P1P91_03280</name>
</gene>
<dbReference type="InterPro" id="IPR002676">
    <property type="entry name" value="RimM_N"/>
</dbReference>
<dbReference type="EMBL" id="CP119391">
    <property type="protein sequence ID" value="WNK20714.1"/>
    <property type="molecule type" value="Genomic_DNA"/>
</dbReference>
<comment type="subcellular location">
    <subcellularLocation>
        <location evidence="5">Cytoplasm</location>
    </subcellularLocation>
</comment>
<reference evidence="8 9" key="1">
    <citation type="submission" date="2023-03" db="EMBL/GenBank/DDBJ databases">
        <title>Halomonas sp. nov., isolated from Korean tranditional fermented seafood 'Jeotgal'.</title>
        <authorList>
            <person name="Kim B."/>
            <person name="Shin N.-R."/>
        </authorList>
    </citation>
    <scope>NUCLEOTIDE SEQUENCE [LARGE SCALE GENOMIC DNA]</scope>
    <source>
        <strain evidence="8 9">SG2L-4</strain>
    </source>
</reference>
<comment type="similarity">
    <text evidence="5">Belongs to the RimM family.</text>
</comment>
<evidence type="ECO:0000313" key="9">
    <source>
        <dbReference type="Proteomes" id="UP001301869"/>
    </source>
</evidence>
<dbReference type="PANTHER" id="PTHR33692:SF1">
    <property type="entry name" value="RIBOSOME MATURATION FACTOR RIMM"/>
    <property type="match status" value="1"/>
</dbReference>
<evidence type="ECO:0000259" key="7">
    <source>
        <dbReference type="Pfam" id="PF05239"/>
    </source>
</evidence>
<evidence type="ECO:0000256" key="2">
    <source>
        <dbReference type="ARBA" id="ARBA00022517"/>
    </source>
</evidence>
<feature type="domain" description="RimM N-terminal" evidence="6">
    <location>
        <begin position="24"/>
        <end position="104"/>
    </location>
</feature>
<proteinExistence type="inferred from homology"/>
<dbReference type="InterPro" id="IPR036976">
    <property type="entry name" value="RimM_N_sf"/>
</dbReference>
<evidence type="ECO:0000256" key="3">
    <source>
        <dbReference type="ARBA" id="ARBA00022552"/>
    </source>
</evidence>
<comment type="domain">
    <text evidence="5">The PRC barrel domain binds ribosomal protein uS19.</text>
</comment>
<dbReference type="SUPFAM" id="SSF50447">
    <property type="entry name" value="Translation proteins"/>
    <property type="match status" value="1"/>
</dbReference>
<dbReference type="Proteomes" id="UP001301869">
    <property type="component" value="Chromosome"/>
</dbReference>
<dbReference type="PANTHER" id="PTHR33692">
    <property type="entry name" value="RIBOSOME MATURATION FACTOR RIMM"/>
    <property type="match status" value="1"/>
</dbReference>
<evidence type="ECO:0000256" key="1">
    <source>
        <dbReference type="ARBA" id="ARBA00022490"/>
    </source>
</evidence>
<accession>A0ABY9Z0Q4</accession>
<keyword evidence="4 5" id="KW-0143">Chaperone</keyword>
<dbReference type="Pfam" id="PF05239">
    <property type="entry name" value="PRC"/>
    <property type="match status" value="1"/>
</dbReference>
<evidence type="ECO:0000256" key="5">
    <source>
        <dbReference type="HAMAP-Rule" id="MF_00014"/>
    </source>
</evidence>
<dbReference type="InterPro" id="IPR027275">
    <property type="entry name" value="PRC-brl_dom"/>
</dbReference>
<evidence type="ECO:0000313" key="8">
    <source>
        <dbReference type="EMBL" id="WNK20714.1"/>
    </source>
</evidence>
<dbReference type="InterPro" id="IPR011033">
    <property type="entry name" value="PRC_barrel-like_sf"/>
</dbReference>
<comment type="function">
    <text evidence="5">An accessory protein needed during the final step in the assembly of 30S ribosomal subunit, possibly for assembly of the head region. Essential for efficient processing of 16S rRNA. May be needed both before and after RbfA during the maturation of 16S rRNA. It has affinity for free ribosomal 30S subunits but not for 70S ribosomes.</text>
</comment>
<comment type="subunit">
    <text evidence="5">Binds ribosomal protein uS19.</text>
</comment>
<keyword evidence="2 5" id="KW-0690">Ribosome biogenesis</keyword>
<dbReference type="RefSeq" id="WP_311884495.1">
    <property type="nucleotide sequence ID" value="NZ_CP119391.1"/>
</dbReference>